<feature type="domain" description="DUF2202" evidence="1">
    <location>
        <begin position="16"/>
        <end position="153"/>
    </location>
</feature>
<evidence type="ECO:0000313" key="3">
    <source>
        <dbReference type="Proteomes" id="UP001169066"/>
    </source>
</evidence>
<dbReference type="Pfam" id="PF09968">
    <property type="entry name" value="DUF2202"/>
    <property type="match status" value="1"/>
</dbReference>
<dbReference type="InterPro" id="IPR012347">
    <property type="entry name" value="Ferritin-like"/>
</dbReference>
<name>A0ABT7QSE7_9BACT</name>
<dbReference type="Proteomes" id="UP001169066">
    <property type="component" value="Unassembled WGS sequence"/>
</dbReference>
<keyword evidence="3" id="KW-1185">Reference proteome</keyword>
<dbReference type="EMBL" id="JAQIBC010000002">
    <property type="protein sequence ID" value="MDM5263479.1"/>
    <property type="molecule type" value="Genomic_DNA"/>
</dbReference>
<accession>A0ABT7QSE7</accession>
<proteinExistence type="predicted"/>
<reference evidence="2" key="1">
    <citation type="submission" date="2023-01" db="EMBL/GenBank/DDBJ databases">
        <title>Sulfurovum sp. XTW-4 genome assembly.</title>
        <authorList>
            <person name="Wang J."/>
        </authorList>
    </citation>
    <scope>NUCLEOTIDE SEQUENCE</scope>
    <source>
        <strain evidence="2">XTW-4</strain>
    </source>
</reference>
<dbReference type="Gene3D" id="1.20.1260.10">
    <property type="match status" value="1"/>
</dbReference>
<comment type="caution">
    <text evidence="2">The sequence shown here is derived from an EMBL/GenBank/DDBJ whole genome shotgun (WGS) entry which is preliminary data.</text>
</comment>
<evidence type="ECO:0000259" key="1">
    <source>
        <dbReference type="Pfam" id="PF09968"/>
    </source>
</evidence>
<gene>
    <name evidence="2" type="ORF">PF327_04650</name>
</gene>
<evidence type="ECO:0000313" key="2">
    <source>
        <dbReference type="EMBL" id="MDM5263479.1"/>
    </source>
</evidence>
<protein>
    <submittedName>
        <fullName evidence="2">DUF2202 domain-containing protein</fullName>
    </submittedName>
</protein>
<dbReference type="RefSeq" id="WP_289401516.1">
    <property type="nucleotide sequence ID" value="NZ_JAQIBC010000002.1"/>
</dbReference>
<sequence>MSSKPDSTSVLTEEQKDMLFFIYQEEKVARDVYITLGKIYNSENTFRLMQITEQRHLDCAKKLCDIYGVDTSSVDESVIGVFESPVLTMLYDTYIEKGKSSLRDALEMSEFIGASDVDMLEHASIGMPSDVVSVYEKLKKGNINHLNTFHTSISRAA</sequence>
<organism evidence="2 3">
    <name type="scientific">Sulfurovum xiamenensis</name>
    <dbReference type="NCBI Taxonomy" id="3019066"/>
    <lineage>
        <taxon>Bacteria</taxon>
        <taxon>Pseudomonadati</taxon>
        <taxon>Campylobacterota</taxon>
        <taxon>Epsilonproteobacteria</taxon>
        <taxon>Campylobacterales</taxon>
        <taxon>Sulfurovaceae</taxon>
        <taxon>Sulfurovum</taxon>
    </lineage>
</organism>
<dbReference type="InterPro" id="IPR019243">
    <property type="entry name" value="DUF2202"/>
</dbReference>